<keyword evidence="2" id="KW-0732">Signal</keyword>
<dbReference type="PRINTS" id="PR00625">
    <property type="entry name" value="JDOMAIN"/>
</dbReference>
<evidence type="ECO:0000313" key="5">
    <source>
        <dbReference type="Proteomes" id="UP001431209"/>
    </source>
</evidence>
<comment type="caution">
    <text evidence="4">The sequence shown here is derived from an EMBL/GenBank/DDBJ whole genome shotgun (WGS) entry which is preliminary data.</text>
</comment>
<dbReference type="AlphaFoldDB" id="A0AAW2ZQ04"/>
<keyword evidence="1" id="KW-0143">Chaperone</keyword>
<dbReference type="InterPro" id="IPR051938">
    <property type="entry name" value="Apopto_cytoskel_mod"/>
</dbReference>
<keyword evidence="5" id="KW-1185">Reference proteome</keyword>
<accession>A0AAW2ZQ04</accession>
<dbReference type="EMBL" id="JAOPGA020001810">
    <property type="protein sequence ID" value="KAL0491499.1"/>
    <property type="molecule type" value="Genomic_DNA"/>
</dbReference>
<dbReference type="Pfam" id="PF00226">
    <property type="entry name" value="DnaJ"/>
    <property type="match status" value="1"/>
</dbReference>
<dbReference type="InterPro" id="IPR018253">
    <property type="entry name" value="DnaJ_domain_CS"/>
</dbReference>
<evidence type="ECO:0000313" key="4">
    <source>
        <dbReference type="EMBL" id="KAL0491499.1"/>
    </source>
</evidence>
<dbReference type="Proteomes" id="UP001431209">
    <property type="component" value="Unassembled WGS sequence"/>
</dbReference>
<gene>
    <name evidence="4" type="ORF">AKO1_004037</name>
</gene>
<feature type="signal peptide" evidence="2">
    <location>
        <begin position="1"/>
        <end position="18"/>
    </location>
</feature>
<protein>
    <submittedName>
        <fullName evidence="4">DnaJ</fullName>
    </submittedName>
</protein>
<proteinExistence type="predicted"/>
<dbReference type="InterPro" id="IPR001623">
    <property type="entry name" value="DnaJ_domain"/>
</dbReference>
<reference evidence="4 5" key="1">
    <citation type="submission" date="2024-03" db="EMBL/GenBank/DDBJ databases">
        <title>The Acrasis kona genome and developmental transcriptomes reveal deep origins of eukaryotic multicellular pathways.</title>
        <authorList>
            <person name="Sheikh S."/>
            <person name="Fu C.-J."/>
            <person name="Brown M.W."/>
            <person name="Baldauf S.L."/>
        </authorList>
    </citation>
    <scope>NUCLEOTIDE SEQUENCE [LARGE SCALE GENOMIC DNA]</scope>
    <source>
        <strain evidence="4 5">ATCC MYA-3509</strain>
    </source>
</reference>
<feature type="domain" description="J" evidence="3">
    <location>
        <begin position="22"/>
        <end position="88"/>
    </location>
</feature>
<evidence type="ECO:0000259" key="3">
    <source>
        <dbReference type="PROSITE" id="PS50076"/>
    </source>
</evidence>
<dbReference type="PANTHER" id="PTHR44145">
    <property type="entry name" value="DNAJ HOMOLOG SUBFAMILY A MEMBER 3, MITOCHONDRIAL"/>
    <property type="match status" value="1"/>
</dbReference>
<dbReference type="SMART" id="SM00271">
    <property type="entry name" value="DnaJ"/>
    <property type="match status" value="1"/>
</dbReference>
<dbReference type="PANTHER" id="PTHR44145:SF3">
    <property type="entry name" value="DNAJ HOMOLOG SUBFAMILY A MEMBER 3, MITOCHONDRIAL"/>
    <property type="match status" value="1"/>
</dbReference>
<dbReference type="InterPro" id="IPR036869">
    <property type="entry name" value="J_dom_sf"/>
</dbReference>
<dbReference type="PROSITE" id="PS50076">
    <property type="entry name" value="DNAJ_2"/>
    <property type="match status" value="1"/>
</dbReference>
<dbReference type="SUPFAM" id="SSF46565">
    <property type="entry name" value="Chaperone J-domain"/>
    <property type="match status" value="1"/>
</dbReference>
<dbReference type="CDD" id="cd06257">
    <property type="entry name" value="DnaJ"/>
    <property type="match status" value="1"/>
</dbReference>
<sequence length="182" mass="20997">MNTLALLIITILITTLLSQQTDHYKVLGVSKTATDREIKTAYKKLAMKYHPDRNKKNRVTAEKKFVEISKAYEVLGDNKKRKEYDAIRSGAPRFGPNLFKNNFGKQFTHQQKANGNNFFYTSTEDGGFDNIFKMFNTGADGQTGFQFGGSQPDINLEKIFSQFFQEPKQRDKQRRGPFRFNM</sequence>
<organism evidence="4 5">
    <name type="scientific">Acrasis kona</name>
    <dbReference type="NCBI Taxonomy" id="1008807"/>
    <lineage>
        <taxon>Eukaryota</taxon>
        <taxon>Discoba</taxon>
        <taxon>Heterolobosea</taxon>
        <taxon>Tetramitia</taxon>
        <taxon>Eutetramitia</taxon>
        <taxon>Acrasidae</taxon>
        <taxon>Acrasis</taxon>
    </lineage>
</organism>
<evidence type="ECO:0000256" key="1">
    <source>
        <dbReference type="ARBA" id="ARBA00023186"/>
    </source>
</evidence>
<feature type="chain" id="PRO_5043509250" evidence="2">
    <location>
        <begin position="19"/>
        <end position="182"/>
    </location>
</feature>
<dbReference type="Gene3D" id="1.10.287.110">
    <property type="entry name" value="DnaJ domain"/>
    <property type="match status" value="1"/>
</dbReference>
<evidence type="ECO:0000256" key="2">
    <source>
        <dbReference type="SAM" id="SignalP"/>
    </source>
</evidence>
<dbReference type="PROSITE" id="PS00636">
    <property type="entry name" value="DNAJ_1"/>
    <property type="match status" value="1"/>
</dbReference>
<name>A0AAW2ZQ04_9EUKA</name>